<dbReference type="InterPro" id="IPR027417">
    <property type="entry name" value="P-loop_NTPase"/>
</dbReference>
<evidence type="ECO:0000313" key="5">
    <source>
        <dbReference type="Proteomes" id="UP000233769"/>
    </source>
</evidence>
<evidence type="ECO:0000313" key="4">
    <source>
        <dbReference type="EMBL" id="WHQ71977.1"/>
    </source>
</evidence>
<dbReference type="GO" id="GO:0005524">
    <property type="term" value="F:ATP binding"/>
    <property type="evidence" value="ECO:0007669"/>
    <property type="project" value="InterPro"/>
</dbReference>
<dbReference type="GO" id="GO:0016887">
    <property type="term" value="F:ATP hydrolysis activity"/>
    <property type="evidence" value="ECO:0007669"/>
    <property type="project" value="InterPro"/>
</dbReference>
<reference evidence="5" key="1">
    <citation type="submission" date="2017-10" db="EMBL/GenBank/DDBJ databases">
        <authorList>
            <person name="Regsiter A."/>
            <person name="William W."/>
        </authorList>
    </citation>
    <scope>NUCLEOTIDE SEQUENCE [LARGE SCALE GENOMIC DNA]</scope>
</reference>
<evidence type="ECO:0000256" key="1">
    <source>
        <dbReference type="SAM" id="MobiDB-lite"/>
    </source>
</evidence>
<dbReference type="Gene3D" id="3.40.50.300">
    <property type="entry name" value="P-loop containing nucleotide triphosphate hydrolases"/>
    <property type="match status" value="1"/>
</dbReference>
<dbReference type="Proteomes" id="UP001223720">
    <property type="component" value="Chromosome"/>
</dbReference>
<reference evidence="4" key="3">
    <citation type="journal article" date="2022" name="Biotechnol. Bioprocess Eng.">
        <title>Pan-genome Analysis Reveals Comparative Genomic Features of Central Metabolic Pathways in Methylorubrum extorquens.</title>
        <authorList>
            <person name="Lee G.M."/>
            <person name="Scott-Nevros Z.K."/>
            <person name="Lee S.-M."/>
            <person name="Kim D."/>
        </authorList>
    </citation>
    <scope>NUCLEOTIDE SEQUENCE</scope>
    <source>
        <strain evidence="4">ATCC 55366</strain>
    </source>
</reference>
<proteinExistence type="predicted"/>
<dbReference type="Pfam" id="PF00004">
    <property type="entry name" value="AAA"/>
    <property type="match status" value="1"/>
</dbReference>
<feature type="domain" description="ATPase AAA-type core" evidence="2">
    <location>
        <begin position="344"/>
        <end position="481"/>
    </location>
</feature>
<evidence type="ECO:0000313" key="3">
    <source>
        <dbReference type="EMBL" id="SOR28812.1"/>
    </source>
</evidence>
<organism evidence="3 5">
    <name type="scientific">Methylorubrum extorquens</name>
    <name type="common">Methylobacterium dichloromethanicum</name>
    <name type="synonym">Methylobacterium extorquens</name>
    <dbReference type="NCBI Taxonomy" id="408"/>
    <lineage>
        <taxon>Bacteria</taxon>
        <taxon>Pseudomonadati</taxon>
        <taxon>Pseudomonadota</taxon>
        <taxon>Alphaproteobacteria</taxon>
        <taxon>Hyphomicrobiales</taxon>
        <taxon>Methylobacteriaceae</taxon>
        <taxon>Methylorubrum</taxon>
    </lineage>
</organism>
<dbReference type="InterPro" id="IPR027065">
    <property type="entry name" value="Lon_Prtase"/>
</dbReference>
<dbReference type="PANTHER" id="PTHR43718:SF2">
    <property type="entry name" value="LON PROTEASE HOMOLOG, MITOCHONDRIAL"/>
    <property type="match status" value="1"/>
</dbReference>
<accession>A0A2N9ANE3</accession>
<dbReference type="Proteomes" id="UP000233769">
    <property type="component" value="Chromosome tk0001"/>
</dbReference>
<dbReference type="GO" id="GO:0004252">
    <property type="term" value="F:serine-type endopeptidase activity"/>
    <property type="evidence" value="ECO:0007669"/>
    <property type="project" value="InterPro"/>
</dbReference>
<dbReference type="AlphaFoldDB" id="A0A2N9ANE3"/>
<gene>
    <name evidence="4" type="ORF">KEC54_10725</name>
    <name evidence="3" type="ORF">TK0001_2210</name>
</gene>
<name>A0A2N9ANE3_METEX</name>
<dbReference type="RefSeq" id="WP_056457390.1">
    <property type="nucleotide sequence ID" value="NZ_CP073633.1"/>
</dbReference>
<dbReference type="SUPFAM" id="SSF52540">
    <property type="entry name" value="P-loop containing nucleoside triphosphate hydrolases"/>
    <property type="match status" value="1"/>
</dbReference>
<feature type="region of interest" description="Disordered" evidence="1">
    <location>
        <begin position="273"/>
        <end position="300"/>
    </location>
</feature>
<dbReference type="EMBL" id="CP073633">
    <property type="protein sequence ID" value="WHQ71977.1"/>
    <property type="molecule type" value="Genomic_DNA"/>
</dbReference>
<protein>
    <submittedName>
        <fullName evidence="4">AAA family ATPase</fullName>
    </submittedName>
    <submittedName>
        <fullName evidence="3">ATPase AAA</fullName>
    </submittedName>
</protein>
<dbReference type="GO" id="GO:0006515">
    <property type="term" value="P:protein quality control for misfolded or incompletely synthesized proteins"/>
    <property type="evidence" value="ECO:0007669"/>
    <property type="project" value="TreeGrafter"/>
</dbReference>
<reference evidence="3" key="2">
    <citation type="submission" date="2017-10" db="EMBL/GenBank/DDBJ databases">
        <authorList>
            <person name="Banno H."/>
            <person name="Chua N.-H."/>
        </authorList>
    </citation>
    <scope>NUCLEOTIDE SEQUENCE [LARGE SCALE GENOMIC DNA]</scope>
    <source>
        <strain evidence="3">TK 0001</strain>
    </source>
</reference>
<dbReference type="EMBL" id="LT962688">
    <property type="protein sequence ID" value="SOR28812.1"/>
    <property type="molecule type" value="Genomic_DNA"/>
</dbReference>
<dbReference type="PANTHER" id="PTHR43718">
    <property type="entry name" value="LON PROTEASE"/>
    <property type="match status" value="1"/>
</dbReference>
<evidence type="ECO:0000259" key="2">
    <source>
        <dbReference type="Pfam" id="PF00004"/>
    </source>
</evidence>
<sequence>MPKNASSSAAAVRAVILDPRDYAGPRDGQGTRTRVQLLYGGGMAGHDAVADLRLRLQPLLGAPGLRDRTHAAVTAAFEDATVGRIADLERRLTGEALRASLPTPTMALVRDVAGVLVFHQAELGCEVASARLAAELFSMAAAQVRARLFDRAFLVTRHALLRAEDAQCTARDVPYVPGPSYPRLETFDVEAAAWIQAFTVFGAALRMVEDEDAILRGGAGQQAAAVQDGDLDFDFGLPAPEAAPARTVESILTEAKAARPALSMPVIPVMTHLPEPPKSIRDRGDSPRALAEPWAGKPMPLTPAPDPSAFAEGLRVRFPWAAEAIEAYAADLVGAPFARFSPRILVGPAGCGKTAFARAVLEAAGLDVTVYGGAGQMDGGSWAGTSRQWGSWRPSVPAQACLRLGKANHGVVVDEVEKAGDSRRWGRLDETLLPFLERGSTAKAIFDPAFECALDLSAVSYVLTANSLDGLAGPLRDRCQVLQWPAPRAEDLPVAAAAILAELRRERGLDDVWCPSLSGDELDALTAWRGGSLRPLRRMVEAVLASRETFAPRH</sequence>
<dbReference type="GO" id="GO:0004176">
    <property type="term" value="F:ATP-dependent peptidase activity"/>
    <property type="evidence" value="ECO:0007669"/>
    <property type="project" value="InterPro"/>
</dbReference>
<dbReference type="InterPro" id="IPR003959">
    <property type="entry name" value="ATPase_AAA_core"/>
</dbReference>